<gene>
    <name evidence="7" type="ORF">AB5S05_11610</name>
</gene>
<sequence length="216" mass="23691">MNRRIVVLVISIITAVGFVAAAIFQQQFSSEQEIVPPAPLDPNSLVRSYSPVIGPKSAPVTIVEFFDPSCGACRILYPIVKQVLAEHPGDVRLVMRYVLFHRGSEEAARILEVARKQGLFVPILEAILDAQADWHDDPEAQKAWEAAAATGLDVEKAREVILSSEIDAVLNNDMADVKAIGIRRTPTFFVNGVPLTKLGAEPLRELVRSEIERAAQ</sequence>
<dbReference type="EMBL" id="JBFTEG010000008">
    <property type="protein sequence ID" value="MEX6502714.1"/>
    <property type="molecule type" value="Genomic_DNA"/>
</dbReference>
<dbReference type="Proteomes" id="UP001560296">
    <property type="component" value="Unassembled WGS sequence"/>
</dbReference>
<protein>
    <submittedName>
        <fullName evidence="7">DsbA family protein</fullName>
    </submittedName>
</protein>
<evidence type="ECO:0000256" key="5">
    <source>
        <dbReference type="ARBA" id="ARBA00023284"/>
    </source>
</evidence>
<comment type="similarity">
    <text evidence="1">Belongs to the thioredoxin family. DsbA subfamily.</text>
</comment>
<dbReference type="InterPro" id="IPR012336">
    <property type="entry name" value="Thioredoxin-like_fold"/>
</dbReference>
<dbReference type="PANTHER" id="PTHR13887:SF14">
    <property type="entry name" value="DISULFIDE BOND FORMATION PROTEIN D"/>
    <property type="match status" value="1"/>
</dbReference>
<evidence type="ECO:0000256" key="1">
    <source>
        <dbReference type="ARBA" id="ARBA00005791"/>
    </source>
</evidence>
<evidence type="ECO:0000313" key="7">
    <source>
        <dbReference type="EMBL" id="MEX6502714.1"/>
    </source>
</evidence>
<dbReference type="SUPFAM" id="SSF52833">
    <property type="entry name" value="Thioredoxin-like"/>
    <property type="match status" value="1"/>
</dbReference>
<dbReference type="PROSITE" id="PS51352">
    <property type="entry name" value="THIOREDOXIN_2"/>
    <property type="match status" value="1"/>
</dbReference>
<comment type="caution">
    <text evidence="7">The sequence shown here is derived from an EMBL/GenBank/DDBJ whole genome shotgun (WGS) entry which is preliminary data.</text>
</comment>
<reference evidence="7 8" key="1">
    <citation type="submission" date="2024-07" db="EMBL/GenBank/DDBJ databases">
        <authorList>
            <person name="Li M."/>
        </authorList>
    </citation>
    <scope>NUCLEOTIDE SEQUENCE [LARGE SCALE GENOMIC DNA]</scope>
    <source>
        <strain evidence="7 8">25A3E</strain>
    </source>
</reference>
<dbReference type="InterPro" id="IPR036249">
    <property type="entry name" value="Thioredoxin-like_sf"/>
</dbReference>
<keyword evidence="5" id="KW-0676">Redox-active center</keyword>
<feature type="domain" description="Thioredoxin" evidence="6">
    <location>
        <begin position="29"/>
        <end position="212"/>
    </location>
</feature>
<evidence type="ECO:0000256" key="2">
    <source>
        <dbReference type="ARBA" id="ARBA00022729"/>
    </source>
</evidence>
<proteinExistence type="inferred from homology"/>
<dbReference type="Gene3D" id="3.40.30.10">
    <property type="entry name" value="Glutaredoxin"/>
    <property type="match status" value="1"/>
</dbReference>
<evidence type="ECO:0000256" key="4">
    <source>
        <dbReference type="ARBA" id="ARBA00023157"/>
    </source>
</evidence>
<name>A0ABV3YUD7_9PSED</name>
<dbReference type="PANTHER" id="PTHR13887">
    <property type="entry name" value="GLUTATHIONE S-TRANSFERASE KAPPA"/>
    <property type="match status" value="1"/>
</dbReference>
<dbReference type="Pfam" id="PF13462">
    <property type="entry name" value="Thioredoxin_4"/>
    <property type="match status" value="1"/>
</dbReference>
<accession>A0ABV3YUD7</accession>
<evidence type="ECO:0000256" key="3">
    <source>
        <dbReference type="ARBA" id="ARBA00023002"/>
    </source>
</evidence>
<dbReference type="RefSeq" id="WP_369287685.1">
    <property type="nucleotide sequence ID" value="NZ_JBFTEG010000008.1"/>
</dbReference>
<keyword evidence="3" id="KW-0560">Oxidoreductase</keyword>
<evidence type="ECO:0000259" key="6">
    <source>
        <dbReference type="PROSITE" id="PS51352"/>
    </source>
</evidence>
<evidence type="ECO:0000313" key="8">
    <source>
        <dbReference type="Proteomes" id="UP001560296"/>
    </source>
</evidence>
<organism evidence="7 8">
    <name type="scientific">Pseudomonas zhanjiangensis</name>
    <dbReference type="NCBI Taxonomy" id="3239015"/>
    <lineage>
        <taxon>Bacteria</taxon>
        <taxon>Pseudomonadati</taxon>
        <taxon>Pseudomonadota</taxon>
        <taxon>Gammaproteobacteria</taxon>
        <taxon>Pseudomonadales</taxon>
        <taxon>Pseudomonadaceae</taxon>
        <taxon>Pseudomonas</taxon>
    </lineage>
</organism>
<dbReference type="InterPro" id="IPR013766">
    <property type="entry name" value="Thioredoxin_domain"/>
</dbReference>
<keyword evidence="2" id="KW-0732">Signal</keyword>
<keyword evidence="4" id="KW-1015">Disulfide bond</keyword>
<keyword evidence="8" id="KW-1185">Reference proteome</keyword>